<keyword evidence="2 3" id="KW-0808">Transferase</keyword>
<dbReference type="Pfam" id="PF00132">
    <property type="entry name" value="Hexapep"/>
    <property type="match status" value="1"/>
</dbReference>
<evidence type="ECO:0000256" key="1">
    <source>
        <dbReference type="ARBA" id="ARBA00007274"/>
    </source>
</evidence>
<reference evidence="4" key="1">
    <citation type="journal article" date="2019" name="Int. J. Syst. Evol. Microbiol.">
        <title>The Global Catalogue of Microorganisms (GCM) 10K type strain sequencing project: providing services to taxonomists for standard genome sequencing and annotation.</title>
        <authorList>
            <consortium name="The Broad Institute Genomics Platform"/>
            <consortium name="The Broad Institute Genome Sequencing Center for Infectious Disease"/>
            <person name="Wu L."/>
            <person name="Ma J."/>
        </authorList>
    </citation>
    <scope>NUCLEOTIDE SEQUENCE [LARGE SCALE GENOMIC DNA]</scope>
    <source>
        <strain evidence="4">CGMCC 4.7427</strain>
    </source>
</reference>
<comment type="caution">
    <text evidence="3">The sequence shown here is derived from an EMBL/GenBank/DDBJ whole genome shotgun (WGS) entry which is preliminary data.</text>
</comment>
<dbReference type="Gene3D" id="2.160.10.10">
    <property type="entry name" value="Hexapeptide repeat proteins"/>
    <property type="match status" value="1"/>
</dbReference>
<dbReference type="RefSeq" id="WP_380035443.1">
    <property type="nucleotide sequence ID" value="NZ_JBHSHB010000024.1"/>
</dbReference>
<comment type="similarity">
    <text evidence="1">Belongs to the transferase hexapeptide repeat family.</text>
</comment>
<evidence type="ECO:0000256" key="2">
    <source>
        <dbReference type="ARBA" id="ARBA00022679"/>
    </source>
</evidence>
<name>A0ABV9LBF3_9FLAO</name>
<evidence type="ECO:0000313" key="3">
    <source>
        <dbReference type="EMBL" id="MFC4691484.1"/>
    </source>
</evidence>
<dbReference type="EMBL" id="JBHSHB010000024">
    <property type="protein sequence ID" value="MFC4691484.1"/>
    <property type="molecule type" value="Genomic_DNA"/>
</dbReference>
<keyword evidence="4" id="KW-1185">Reference proteome</keyword>
<sequence length="194" mass="21136">MMKLVKMFAFIPFVNRLIERKYYATGIGTYLLNSFVKVILRINAPSPFLLHFTSRVNNASNIELTGNNLKSVYLSLATSGGCYYQAINGIEFGEGTIWAYNCSFISANHSSDDLTKHSLSKPIIIGKNVWFGSNCVVLPEVNIGDNSIIGAGAIVTKNIPSNSIAVGNPAKVIAYICSKCEKKYKVNSNCSCSS</sequence>
<proteinExistence type="inferred from homology"/>
<dbReference type="InterPro" id="IPR051159">
    <property type="entry name" value="Hexapeptide_acetyltransf"/>
</dbReference>
<protein>
    <submittedName>
        <fullName evidence="3">Acyltransferase</fullName>
        <ecNumber evidence="3">2.3.1.-</ecNumber>
    </submittedName>
</protein>
<dbReference type="EC" id="2.3.1.-" evidence="3"/>
<keyword evidence="3" id="KW-0012">Acyltransferase</keyword>
<dbReference type="InterPro" id="IPR001451">
    <property type="entry name" value="Hexapep"/>
</dbReference>
<dbReference type="InterPro" id="IPR011004">
    <property type="entry name" value="Trimer_LpxA-like_sf"/>
</dbReference>
<accession>A0ABV9LBF3</accession>
<dbReference type="SUPFAM" id="SSF51161">
    <property type="entry name" value="Trimeric LpxA-like enzymes"/>
    <property type="match status" value="1"/>
</dbReference>
<dbReference type="CDD" id="cd04647">
    <property type="entry name" value="LbH_MAT_like"/>
    <property type="match status" value="1"/>
</dbReference>
<gene>
    <name evidence="3" type="ORF">ACFO5T_13680</name>
</gene>
<organism evidence="3 4">
    <name type="scientific">Dokdonia genika</name>
    <dbReference type="NCBI Taxonomy" id="308113"/>
    <lineage>
        <taxon>Bacteria</taxon>
        <taxon>Pseudomonadati</taxon>
        <taxon>Bacteroidota</taxon>
        <taxon>Flavobacteriia</taxon>
        <taxon>Flavobacteriales</taxon>
        <taxon>Flavobacteriaceae</taxon>
        <taxon>Dokdonia</taxon>
    </lineage>
</organism>
<dbReference type="PANTHER" id="PTHR23416">
    <property type="entry name" value="SIALIC ACID SYNTHASE-RELATED"/>
    <property type="match status" value="1"/>
</dbReference>
<dbReference type="Proteomes" id="UP001595878">
    <property type="component" value="Unassembled WGS sequence"/>
</dbReference>
<evidence type="ECO:0000313" key="4">
    <source>
        <dbReference type="Proteomes" id="UP001595878"/>
    </source>
</evidence>
<dbReference type="PANTHER" id="PTHR23416:SF23">
    <property type="entry name" value="ACETYLTRANSFERASE C18B11.09C-RELATED"/>
    <property type="match status" value="1"/>
</dbReference>
<dbReference type="GO" id="GO:0016746">
    <property type="term" value="F:acyltransferase activity"/>
    <property type="evidence" value="ECO:0007669"/>
    <property type="project" value="UniProtKB-KW"/>
</dbReference>